<dbReference type="PANTHER" id="PTHR43708">
    <property type="entry name" value="CONSERVED EXPRESSED OXIDOREDUCTASE (EUROFUNG)"/>
    <property type="match status" value="1"/>
</dbReference>
<dbReference type="AlphaFoldDB" id="A0A5D4GQT8"/>
<gene>
    <name evidence="5" type="ORF">FXV77_21560</name>
</gene>
<evidence type="ECO:0000313" key="6">
    <source>
        <dbReference type="Proteomes" id="UP000322362"/>
    </source>
</evidence>
<evidence type="ECO:0000256" key="2">
    <source>
        <dbReference type="ARBA" id="ARBA00023002"/>
    </source>
</evidence>
<dbReference type="InterPro" id="IPR000683">
    <property type="entry name" value="Gfo/Idh/MocA-like_OxRdtase_N"/>
</dbReference>
<dbReference type="Pfam" id="PF02894">
    <property type="entry name" value="GFO_IDH_MocA_C"/>
    <property type="match status" value="1"/>
</dbReference>
<dbReference type="InterPro" id="IPR036291">
    <property type="entry name" value="NAD(P)-bd_dom_sf"/>
</dbReference>
<dbReference type="PANTHER" id="PTHR43708:SF5">
    <property type="entry name" value="CONSERVED EXPRESSED OXIDOREDUCTASE (EUROFUNG)-RELATED"/>
    <property type="match status" value="1"/>
</dbReference>
<reference evidence="5 6" key="1">
    <citation type="submission" date="2019-08" db="EMBL/GenBank/DDBJ databases">
        <title>Phlebobacter frassis gen. nov. sp. nov., a new member of family Sphingobacteriaceae isolated from sand fly rearing media.</title>
        <authorList>
            <person name="Kakumanu M.L."/>
            <person name="Marayati B.F."/>
            <person name="Wada-Katsumata A."/>
            <person name="Wasserberg G."/>
            <person name="Schal C."/>
            <person name="Apperson C.S."/>
            <person name="Ponnusamy L."/>
        </authorList>
    </citation>
    <scope>NUCLEOTIDE SEQUENCE [LARGE SCALE GENOMIC DNA]</scope>
    <source>
        <strain evidence="5 6">SSI9</strain>
    </source>
</reference>
<keyword evidence="6" id="KW-1185">Reference proteome</keyword>
<evidence type="ECO:0000313" key="5">
    <source>
        <dbReference type="EMBL" id="TYR31181.1"/>
    </source>
</evidence>
<sequence>MEREQKKYKIGLIGFSIGGQVFHAPFIVGNPFLELYKVTARKPEQQQVLTKGYPSAIAVQRVDEIIDDPLVDIVVVATSNDVHYTLTKRALEAGKHVVVEKPFTNTTAEADELIALAKQKGLILTVHHNARFHSDFKTVKKIIESKRLGSVVNYQARFDRFRNFLREGAWREQDLPGSGIHYDLGAHLIDQALQLFGKPDAVFADLRKQREHAKAVDDFEFILSYPTRKVSLFGQMLAKEPTPRFALYGLKGSFVKSGVDPQEALLRNGALPHENPNWGKEPEYTHGVLNILENRQDIRQTIPSEIGTGQDFYQNLVAVLRGEKELIVQPEQARDVICILEAAEQSWEEQRVISLKDQLIAY</sequence>
<dbReference type="EMBL" id="VTAV01000030">
    <property type="protein sequence ID" value="TYR31181.1"/>
    <property type="molecule type" value="Genomic_DNA"/>
</dbReference>
<feature type="domain" description="Gfo/Idh/MocA-like oxidoreductase C-terminal" evidence="4">
    <location>
        <begin position="140"/>
        <end position="354"/>
    </location>
</feature>
<evidence type="ECO:0000259" key="3">
    <source>
        <dbReference type="Pfam" id="PF01408"/>
    </source>
</evidence>
<dbReference type="Proteomes" id="UP000322362">
    <property type="component" value="Unassembled WGS sequence"/>
</dbReference>
<protein>
    <submittedName>
        <fullName evidence="5">Oxidoreductase</fullName>
    </submittedName>
</protein>
<dbReference type="Gene3D" id="3.30.360.10">
    <property type="entry name" value="Dihydrodipicolinate Reductase, domain 2"/>
    <property type="match status" value="1"/>
</dbReference>
<comment type="caution">
    <text evidence="5">The sequence shown here is derived from an EMBL/GenBank/DDBJ whole genome shotgun (WGS) entry which is preliminary data.</text>
</comment>
<evidence type="ECO:0000259" key="4">
    <source>
        <dbReference type="Pfam" id="PF02894"/>
    </source>
</evidence>
<dbReference type="InterPro" id="IPR004104">
    <property type="entry name" value="Gfo/Idh/MocA-like_OxRdtase_C"/>
</dbReference>
<evidence type="ECO:0000256" key="1">
    <source>
        <dbReference type="ARBA" id="ARBA00010928"/>
    </source>
</evidence>
<dbReference type="Gene3D" id="3.40.50.720">
    <property type="entry name" value="NAD(P)-binding Rossmann-like Domain"/>
    <property type="match status" value="1"/>
</dbReference>
<feature type="domain" description="Gfo/Idh/MocA-like oxidoreductase N-terminal" evidence="3">
    <location>
        <begin position="9"/>
        <end position="128"/>
    </location>
</feature>
<keyword evidence="2" id="KW-0560">Oxidoreductase</keyword>
<comment type="similarity">
    <text evidence="1">Belongs to the Gfo/Idh/MocA family.</text>
</comment>
<dbReference type="GO" id="GO:0016491">
    <property type="term" value="F:oxidoreductase activity"/>
    <property type="evidence" value="ECO:0007669"/>
    <property type="project" value="UniProtKB-KW"/>
</dbReference>
<dbReference type="SUPFAM" id="SSF51735">
    <property type="entry name" value="NAD(P)-binding Rossmann-fold domains"/>
    <property type="match status" value="1"/>
</dbReference>
<proteinExistence type="inferred from homology"/>
<name>A0A5D4GQT8_9SPHI</name>
<dbReference type="GO" id="GO:0000166">
    <property type="term" value="F:nucleotide binding"/>
    <property type="evidence" value="ECO:0007669"/>
    <property type="project" value="InterPro"/>
</dbReference>
<organism evidence="5 6">
    <name type="scientific">Sphingobacterium phlebotomi</name>
    <dbReference type="NCBI Taxonomy" id="2605433"/>
    <lineage>
        <taxon>Bacteria</taxon>
        <taxon>Pseudomonadati</taxon>
        <taxon>Bacteroidota</taxon>
        <taxon>Sphingobacteriia</taxon>
        <taxon>Sphingobacteriales</taxon>
        <taxon>Sphingobacteriaceae</taxon>
        <taxon>Sphingobacterium</taxon>
    </lineage>
</organism>
<dbReference type="Pfam" id="PF01408">
    <property type="entry name" value="GFO_IDH_MocA"/>
    <property type="match status" value="1"/>
</dbReference>
<dbReference type="InterPro" id="IPR051317">
    <property type="entry name" value="Gfo/Idh/MocA_oxidoreduct"/>
</dbReference>
<accession>A0A5D4GQT8</accession>
<dbReference type="RefSeq" id="WP_148921319.1">
    <property type="nucleotide sequence ID" value="NZ_VTAV01000030.1"/>
</dbReference>